<sequence>MTQPFHFKQFSVHQDQCAMKIGTDGVLLGAWAGKESNPKNILDVGAGTGVIALQLAQRFPEAYIEAIELDADAFEQCVENFERSTWGDRLFCYHASFAEYVDEVEDRYDLIVSNPPFYDKEYTTGDVSRDQARFSSSLPLNELVEGASKLLSTDGIFAVIIPKSREDELVDSALQVNLHPSNILRVRGNKESRIKRSAIEFSFRKEIPKEEELTLEIERHQYTEDYLNLVKDFYLKM</sequence>
<dbReference type="InterPro" id="IPR007848">
    <property type="entry name" value="Small_mtfrase_dom"/>
</dbReference>
<keyword evidence="9" id="KW-1185">Reference proteome</keyword>
<comment type="subcellular location">
    <subcellularLocation>
        <location evidence="6">Cytoplasm</location>
    </subcellularLocation>
</comment>
<dbReference type="GO" id="GO:0032259">
    <property type="term" value="P:methylation"/>
    <property type="evidence" value="ECO:0007669"/>
    <property type="project" value="UniProtKB-KW"/>
</dbReference>
<organism evidence="8 9">
    <name type="scientific">Gangjinia marincola</name>
    <dbReference type="NCBI Taxonomy" id="578463"/>
    <lineage>
        <taxon>Bacteria</taxon>
        <taxon>Pseudomonadati</taxon>
        <taxon>Bacteroidota</taxon>
        <taxon>Flavobacteriia</taxon>
        <taxon>Flavobacteriales</taxon>
        <taxon>Flavobacteriaceae</taxon>
        <taxon>Gangjinia</taxon>
    </lineage>
</organism>
<dbReference type="CDD" id="cd02440">
    <property type="entry name" value="AdoMet_MTases"/>
    <property type="match status" value="1"/>
</dbReference>
<gene>
    <name evidence="8" type="ORF">GCM10009117_16190</name>
</gene>
<keyword evidence="5 6" id="KW-0819">tRNA processing</keyword>
<dbReference type="PANTHER" id="PTHR47739:SF1">
    <property type="entry name" value="TRNA1(VAL) (ADENINE(37)-N6)-METHYLTRANSFERASE"/>
    <property type="match status" value="1"/>
</dbReference>
<evidence type="ECO:0000256" key="5">
    <source>
        <dbReference type="ARBA" id="ARBA00022694"/>
    </source>
</evidence>
<keyword evidence="3 6" id="KW-0808">Transferase</keyword>
<dbReference type="InterPro" id="IPR050210">
    <property type="entry name" value="tRNA_Adenine-N(6)_MTase"/>
</dbReference>
<keyword evidence="2 6" id="KW-0489">Methyltransferase</keyword>
<evidence type="ECO:0000256" key="6">
    <source>
        <dbReference type="HAMAP-Rule" id="MF_01872"/>
    </source>
</evidence>
<dbReference type="InterPro" id="IPR002052">
    <property type="entry name" value="DNA_methylase_N6_adenine_CS"/>
</dbReference>
<evidence type="ECO:0000256" key="3">
    <source>
        <dbReference type="ARBA" id="ARBA00022679"/>
    </source>
</evidence>
<evidence type="ECO:0000259" key="7">
    <source>
        <dbReference type="Pfam" id="PF05175"/>
    </source>
</evidence>
<feature type="domain" description="Methyltransferase small" evidence="7">
    <location>
        <begin position="37"/>
        <end position="160"/>
    </location>
</feature>
<proteinExistence type="inferred from homology"/>
<keyword evidence="4 6" id="KW-0949">S-adenosyl-L-methionine</keyword>
<comment type="caution">
    <text evidence="8">The sequence shown here is derived from an EMBL/GenBank/DDBJ whole genome shotgun (WGS) entry which is preliminary data.</text>
</comment>
<dbReference type="Pfam" id="PF05175">
    <property type="entry name" value="MTS"/>
    <property type="match status" value="1"/>
</dbReference>
<evidence type="ECO:0000256" key="2">
    <source>
        <dbReference type="ARBA" id="ARBA00022603"/>
    </source>
</evidence>
<name>A0ABN1MHK3_9FLAO</name>
<evidence type="ECO:0000313" key="8">
    <source>
        <dbReference type="EMBL" id="GAA0872472.1"/>
    </source>
</evidence>
<dbReference type="HAMAP" id="MF_01872">
    <property type="entry name" value="tRNA_methyltr_YfiC"/>
    <property type="match status" value="1"/>
</dbReference>
<dbReference type="Proteomes" id="UP001500507">
    <property type="component" value="Unassembled WGS sequence"/>
</dbReference>
<dbReference type="InterPro" id="IPR029063">
    <property type="entry name" value="SAM-dependent_MTases_sf"/>
</dbReference>
<reference evidence="8 9" key="1">
    <citation type="journal article" date="2019" name="Int. J. Syst. Evol. Microbiol.">
        <title>The Global Catalogue of Microorganisms (GCM) 10K type strain sequencing project: providing services to taxonomists for standard genome sequencing and annotation.</title>
        <authorList>
            <consortium name="The Broad Institute Genomics Platform"/>
            <consortium name="The Broad Institute Genome Sequencing Center for Infectious Disease"/>
            <person name="Wu L."/>
            <person name="Ma J."/>
        </authorList>
    </citation>
    <scope>NUCLEOTIDE SEQUENCE [LARGE SCALE GENOMIC DNA]</scope>
    <source>
        <strain evidence="8 9">JCM 16082</strain>
    </source>
</reference>
<dbReference type="PROSITE" id="PS00092">
    <property type="entry name" value="N6_MTASE"/>
    <property type="match status" value="1"/>
</dbReference>
<comment type="similarity">
    <text evidence="6">Belongs to the methyltransferase superfamily. tRNA (adenine-N(6)-)-methyltransferase family.</text>
</comment>
<dbReference type="PANTHER" id="PTHR47739">
    <property type="entry name" value="TRNA1(VAL) (ADENINE(37)-N6)-METHYLTRANSFERASE"/>
    <property type="match status" value="1"/>
</dbReference>
<dbReference type="Gene3D" id="3.40.50.150">
    <property type="entry name" value="Vaccinia Virus protein VP39"/>
    <property type="match status" value="1"/>
</dbReference>
<dbReference type="SUPFAM" id="SSF53335">
    <property type="entry name" value="S-adenosyl-L-methionine-dependent methyltransferases"/>
    <property type="match status" value="1"/>
</dbReference>
<dbReference type="RefSeq" id="WP_343765875.1">
    <property type="nucleotide sequence ID" value="NZ_BAAAFG010000015.1"/>
</dbReference>
<evidence type="ECO:0000256" key="1">
    <source>
        <dbReference type="ARBA" id="ARBA00022490"/>
    </source>
</evidence>
<evidence type="ECO:0000313" key="9">
    <source>
        <dbReference type="Proteomes" id="UP001500507"/>
    </source>
</evidence>
<comment type="function">
    <text evidence="6">Specifically methylates the adenine in position 37 of tRNA(1)(Val) (anticodon cmo5UAC).</text>
</comment>
<evidence type="ECO:0000256" key="4">
    <source>
        <dbReference type="ARBA" id="ARBA00022691"/>
    </source>
</evidence>
<dbReference type="EMBL" id="BAAAFG010000015">
    <property type="protein sequence ID" value="GAA0872472.1"/>
    <property type="molecule type" value="Genomic_DNA"/>
</dbReference>
<comment type="catalytic activity">
    <reaction evidence="6">
        <text>adenosine(37) in tRNA1(Val) + S-adenosyl-L-methionine = N(6)-methyladenosine(37) in tRNA1(Val) + S-adenosyl-L-homocysteine + H(+)</text>
        <dbReference type="Rhea" id="RHEA:43160"/>
        <dbReference type="Rhea" id="RHEA-COMP:10369"/>
        <dbReference type="Rhea" id="RHEA-COMP:10370"/>
        <dbReference type="ChEBI" id="CHEBI:15378"/>
        <dbReference type="ChEBI" id="CHEBI:57856"/>
        <dbReference type="ChEBI" id="CHEBI:59789"/>
        <dbReference type="ChEBI" id="CHEBI:74411"/>
        <dbReference type="ChEBI" id="CHEBI:74449"/>
        <dbReference type="EC" id="2.1.1.223"/>
    </reaction>
</comment>
<dbReference type="GO" id="GO:0008168">
    <property type="term" value="F:methyltransferase activity"/>
    <property type="evidence" value="ECO:0007669"/>
    <property type="project" value="UniProtKB-KW"/>
</dbReference>
<keyword evidence="1 6" id="KW-0963">Cytoplasm</keyword>
<protein>
    <recommendedName>
        <fullName evidence="6">tRNA1(Val) (adenine(37)-N6)-methyltransferase</fullName>
        <ecNumber evidence="6">2.1.1.223</ecNumber>
    </recommendedName>
    <alternativeName>
        <fullName evidence="6">tRNA m6A37 methyltransferase</fullName>
    </alternativeName>
</protein>
<dbReference type="EC" id="2.1.1.223" evidence="6"/>
<accession>A0ABN1MHK3</accession>
<dbReference type="InterPro" id="IPR022882">
    <property type="entry name" value="tRNA_adenine-N6_MeTrfase"/>
</dbReference>